<dbReference type="Proteomes" id="UP001496674">
    <property type="component" value="Chromosome"/>
</dbReference>
<dbReference type="Pfam" id="PF04264">
    <property type="entry name" value="YceI"/>
    <property type="match status" value="1"/>
</dbReference>
<feature type="domain" description="Lipid/polyisoprenoid-binding YceI-like" evidence="1">
    <location>
        <begin position="13"/>
        <end position="179"/>
    </location>
</feature>
<gene>
    <name evidence="2" type="ORF">BSYN_12400</name>
</gene>
<keyword evidence="3" id="KW-1185">Reference proteome</keyword>
<protein>
    <submittedName>
        <fullName evidence="2">Polyisoprenoid-binding protein</fullName>
    </submittedName>
</protein>
<sequence length="181" mass="20312">MTAFTLESFAQQSWKNDPAHSRLGFVVKHMTISEVSGRFTDFNVKVKATKKDLSDLKVEVTAKAASINTDIEARDHHLKSADFFDVEKYPEITFVSTAHKKVTDKNYKLMGNLTMHGVTRFVTLNVVYFGEAVNPTNQQKSFGFKITGTVNRANFGIGPKFPEAMISEKVKIVADVEFLKD</sequence>
<organism evidence="2 3">
    <name type="scientific">Bacteroides sedimenti</name>
    <dbReference type="NCBI Taxonomy" id="2136147"/>
    <lineage>
        <taxon>Bacteria</taxon>
        <taxon>Pseudomonadati</taxon>
        <taxon>Bacteroidota</taxon>
        <taxon>Bacteroidia</taxon>
        <taxon>Bacteroidales</taxon>
        <taxon>Bacteroidaceae</taxon>
        <taxon>Bacteroides</taxon>
    </lineage>
</organism>
<evidence type="ECO:0000259" key="1">
    <source>
        <dbReference type="SMART" id="SM00867"/>
    </source>
</evidence>
<dbReference type="SUPFAM" id="SSF101874">
    <property type="entry name" value="YceI-like"/>
    <property type="match status" value="1"/>
</dbReference>
<dbReference type="InterPro" id="IPR007372">
    <property type="entry name" value="Lipid/polyisoprenoid-bd_YceI"/>
</dbReference>
<dbReference type="Gene3D" id="2.40.128.110">
    <property type="entry name" value="Lipid/polyisoprenoid-binding, YceI-like"/>
    <property type="match status" value="1"/>
</dbReference>
<dbReference type="InterPro" id="IPR036761">
    <property type="entry name" value="TTHA0802/YceI-like_sf"/>
</dbReference>
<evidence type="ECO:0000313" key="2">
    <source>
        <dbReference type="EMBL" id="BEG98975.1"/>
    </source>
</evidence>
<dbReference type="EMBL" id="AP028055">
    <property type="protein sequence ID" value="BEG98975.1"/>
    <property type="molecule type" value="Genomic_DNA"/>
</dbReference>
<dbReference type="PANTHER" id="PTHR34406">
    <property type="entry name" value="PROTEIN YCEI"/>
    <property type="match status" value="1"/>
</dbReference>
<proteinExistence type="predicted"/>
<evidence type="ECO:0000313" key="3">
    <source>
        <dbReference type="Proteomes" id="UP001496674"/>
    </source>
</evidence>
<reference evidence="2 3" key="1">
    <citation type="submission" date="2023-04" db="EMBL/GenBank/DDBJ databases">
        <title>Draft genome sequence of acteroides sedimenti strain YN3PY1.</title>
        <authorList>
            <person name="Yoshida N."/>
        </authorList>
    </citation>
    <scope>NUCLEOTIDE SEQUENCE [LARGE SCALE GENOMIC DNA]</scope>
    <source>
        <strain evidence="2 3">YN3PY1</strain>
    </source>
</reference>
<dbReference type="SMART" id="SM00867">
    <property type="entry name" value="YceI"/>
    <property type="match status" value="1"/>
</dbReference>
<dbReference type="PANTHER" id="PTHR34406:SF1">
    <property type="entry name" value="PROTEIN YCEI"/>
    <property type="match status" value="1"/>
</dbReference>
<accession>A0ABM8IF82</accession>
<name>A0ABM8IF82_9BACE</name>